<evidence type="ECO:0000313" key="3">
    <source>
        <dbReference type="Proteomes" id="UP000327073"/>
    </source>
</evidence>
<name>A0A4T3LCQ9_ECOLX</name>
<evidence type="ECO:0000313" key="1">
    <source>
        <dbReference type="EMBL" id="HAI2143009.1"/>
    </source>
</evidence>
<comment type="caution">
    <text evidence="2">The sequence shown here is derived from an EMBL/GenBank/DDBJ whole genome shotgun (WGS) entry which is preliminary data.</text>
</comment>
<evidence type="ECO:0000313" key="2">
    <source>
        <dbReference type="EMBL" id="KAB0121702.1"/>
    </source>
</evidence>
<dbReference type="Proteomes" id="UP000852798">
    <property type="component" value="Unassembled WGS sequence"/>
</dbReference>
<organism evidence="2 3">
    <name type="scientific">Escherichia coli</name>
    <dbReference type="NCBI Taxonomy" id="562"/>
    <lineage>
        <taxon>Bacteria</taxon>
        <taxon>Pseudomonadati</taxon>
        <taxon>Pseudomonadota</taxon>
        <taxon>Gammaproteobacteria</taxon>
        <taxon>Enterobacterales</taxon>
        <taxon>Enterobacteriaceae</taxon>
        <taxon>Escherichia</taxon>
    </lineage>
</organism>
<dbReference type="AlphaFoldDB" id="A0A4T3LCQ9"/>
<accession>A0A4T3LCQ9</accession>
<proteinExistence type="predicted"/>
<dbReference type="EMBL" id="DABDSA010000021">
    <property type="protein sequence ID" value="HAI2143009.1"/>
    <property type="molecule type" value="Genomic_DNA"/>
</dbReference>
<reference evidence="1" key="1">
    <citation type="journal article" date="2018" name="Genome Biol.">
        <title>SKESA: strategic k-mer extension for scrupulous assemblies.</title>
        <authorList>
            <person name="Souvorov A."/>
            <person name="Agarwala R."/>
            <person name="Lipman D.J."/>
        </authorList>
    </citation>
    <scope>NUCLEOTIDE SEQUENCE [LARGE SCALE GENOMIC DNA]</scope>
    <source>
        <strain evidence="1">BCW_4213</strain>
    </source>
</reference>
<gene>
    <name evidence="2" type="ORF">F7F11_24335</name>
    <name evidence="1" type="ORF">HI055_003391</name>
</gene>
<protein>
    <submittedName>
        <fullName evidence="2">Uncharacterized protein</fullName>
    </submittedName>
</protein>
<sequence length="100" mass="11717">MVTSKKYIICEYAQNSLNDVASFAKFVSYAEELVQSNELFKNEESKESYQQIWFELEIINALALSEWESAGRPENWQTRWELAYKQDASHVMAELLNTLQ</sequence>
<dbReference type="RefSeq" id="WP_001370014.1">
    <property type="nucleotide sequence ID" value="NZ_AP027257.1"/>
</dbReference>
<dbReference type="EMBL" id="VZEL01000042">
    <property type="protein sequence ID" value="KAB0121702.1"/>
    <property type="molecule type" value="Genomic_DNA"/>
</dbReference>
<reference evidence="1" key="3">
    <citation type="submission" date="2020-02" db="EMBL/GenBank/DDBJ databases">
        <authorList>
            <consortium name="NCBI Pathogen Detection Project"/>
        </authorList>
    </citation>
    <scope>NUCLEOTIDE SEQUENCE</scope>
    <source>
        <strain evidence="1">BCW_4213</strain>
    </source>
</reference>
<reference evidence="2 3" key="2">
    <citation type="submission" date="2019-03" db="EMBL/GenBank/DDBJ databases">
        <title>Whole Genome Sequencing of Shiga-Toxin Escherichia coli Strains from Nebraska.</title>
        <authorList>
            <person name="Abdalhamid B."/>
            <person name="Mccutchen E.L."/>
            <person name="Bouska A.C."/>
            <person name="Hinrichs S.H."/>
            <person name="Iwen P.C."/>
        </authorList>
    </citation>
    <scope>NUCLEOTIDE SEQUENCE [LARGE SCALE GENOMIC DNA]</scope>
    <source>
        <strain evidence="2 3">STEC_170836</strain>
    </source>
</reference>
<dbReference type="Proteomes" id="UP000327073">
    <property type="component" value="Unassembled WGS sequence"/>
</dbReference>